<dbReference type="SUPFAM" id="SSF51905">
    <property type="entry name" value="FAD/NAD(P)-binding domain"/>
    <property type="match status" value="1"/>
</dbReference>
<comment type="caution">
    <text evidence="7">The sequence shown here is derived from an EMBL/GenBank/DDBJ whole genome shotgun (WGS) entry which is preliminary data.</text>
</comment>
<dbReference type="FunFam" id="2.102.10.10:FF:000014">
    <property type="entry name" value="Oxidoreductase, FAD dependent"/>
    <property type="match status" value="1"/>
</dbReference>
<keyword evidence="5" id="KW-1015">Disulfide bond</keyword>
<dbReference type="AlphaFoldDB" id="A0A3N4Q018"/>
<dbReference type="GO" id="GO:0046872">
    <property type="term" value="F:metal ion binding"/>
    <property type="evidence" value="ECO:0007669"/>
    <property type="project" value="UniProtKB-KW"/>
</dbReference>
<name>A0A3N4Q018_9BACT</name>
<organism evidence="7 8">
    <name type="scientific">Chitinophaga lutea</name>
    <dbReference type="NCBI Taxonomy" id="2488634"/>
    <lineage>
        <taxon>Bacteria</taxon>
        <taxon>Pseudomonadati</taxon>
        <taxon>Bacteroidota</taxon>
        <taxon>Chitinophagia</taxon>
        <taxon>Chitinophagales</taxon>
        <taxon>Chitinophagaceae</taxon>
        <taxon>Chitinophaga</taxon>
    </lineage>
</organism>
<sequence>MNTRDGRCVSLWQNSSSIYQARPVTGDNSFYDVIIVGGGITGVSTALQLQEAGKKCLLLEANHLGFGTTGGTTAHINTLLDTPYTTIGKNFGQENAMRTAQAVKDGLMHIRRNIDHYAIRCGFSDADAYLFAQDEAQDKKLRDIAAATLDAGLHVTTTPEIPVPVPFTQAIRVEGQAKFHPMQYLFGIAKAYEHIGGAIIQRCRVTGVENNDLVEVETTGGKFTARDLVYATHIPPGVNILHLRCVPYRSYAMAVTLEDEQYPEDLAYDMYDPYHYYRTQEVDGQKYLIAGGKDHKTGEEPNTESCFTQLEAHVRKYFAIKEIAFKWSSQFFEPADGLPYIGHLPGQPENIYVACGYGGNGMIYSSVAATLITKLIMDEVSLYAALFDPNRIKPVAGFSNFIKHNADVVRQFAGKLFPSDKLLQLADLAPDEAKIVQYEGKKLAIYKDAAGQIHAVSPNCTHLQCDVKWNTSEQSWDCPCHGSRFDADGYVLTGPADRDLERVAIESVKKSKVF</sequence>
<dbReference type="PRINTS" id="PR00162">
    <property type="entry name" value="RIESKE"/>
</dbReference>
<reference evidence="7 8" key="1">
    <citation type="submission" date="2018-11" db="EMBL/GenBank/DDBJ databases">
        <title>Chitinophaga lutea sp.nov., isolate from arsenic contaminated soil.</title>
        <authorList>
            <person name="Zong Y."/>
        </authorList>
    </citation>
    <scope>NUCLEOTIDE SEQUENCE [LARGE SCALE GENOMIC DNA]</scope>
    <source>
        <strain evidence="7 8">ZY74</strain>
    </source>
</reference>
<keyword evidence="3" id="KW-0408">Iron</keyword>
<evidence type="ECO:0000256" key="2">
    <source>
        <dbReference type="ARBA" id="ARBA00022723"/>
    </source>
</evidence>
<dbReference type="RefSeq" id="WP_123845616.1">
    <property type="nucleotide sequence ID" value="NZ_RPDH01000001.1"/>
</dbReference>
<dbReference type="InterPro" id="IPR006076">
    <property type="entry name" value="FAD-dep_OxRdtase"/>
</dbReference>
<dbReference type="PANTHER" id="PTHR13847:SF281">
    <property type="entry name" value="FAD DEPENDENT OXIDOREDUCTASE DOMAIN-CONTAINING PROTEIN"/>
    <property type="match status" value="1"/>
</dbReference>
<dbReference type="Gene3D" id="3.50.50.60">
    <property type="entry name" value="FAD/NAD(P)-binding domain"/>
    <property type="match status" value="1"/>
</dbReference>
<dbReference type="PROSITE" id="PS51296">
    <property type="entry name" value="RIESKE"/>
    <property type="match status" value="1"/>
</dbReference>
<dbReference type="InterPro" id="IPR036922">
    <property type="entry name" value="Rieske_2Fe-2S_sf"/>
</dbReference>
<evidence type="ECO:0000256" key="1">
    <source>
        <dbReference type="ARBA" id="ARBA00022714"/>
    </source>
</evidence>
<keyword evidence="4" id="KW-0411">Iron-sulfur</keyword>
<evidence type="ECO:0000256" key="5">
    <source>
        <dbReference type="ARBA" id="ARBA00023157"/>
    </source>
</evidence>
<dbReference type="InterPro" id="IPR017941">
    <property type="entry name" value="Rieske_2Fe-2S"/>
</dbReference>
<protein>
    <submittedName>
        <fullName evidence="7">FAD-dependent oxidoreductase</fullName>
    </submittedName>
</protein>
<proteinExistence type="predicted"/>
<dbReference type="EMBL" id="RPDH01000001">
    <property type="protein sequence ID" value="RPE14352.1"/>
    <property type="molecule type" value="Genomic_DNA"/>
</dbReference>
<feature type="domain" description="Rieske" evidence="6">
    <location>
        <begin position="420"/>
        <end position="514"/>
    </location>
</feature>
<evidence type="ECO:0000259" key="6">
    <source>
        <dbReference type="PROSITE" id="PS51296"/>
    </source>
</evidence>
<dbReference type="Pfam" id="PF01266">
    <property type="entry name" value="DAO"/>
    <property type="match status" value="1"/>
</dbReference>
<dbReference type="SUPFAM" id="SSF50022">
    <property type="entry name" value="ISP domain"/>
    <property type="match status" value="1"/>
</dbReference>
<evidence type="ECO:0000313" key="8">
    <source>
        <dbReference type="Proteomes" id="UP000278351"/>
    </source>
</evidence>
<dbReference type="GO" id="GO:0016020">
    <property type="term" value="C:membrane"/>
    <property type="evidence" value="ECO:0007669"/>
    <property type="project" value="InterPro"/>
</dbReference>
<dbReference type="OrthoDB" id="9767869at2"/>
<keyword evidence="8" id="KW-1185">Reference proteome</keyword>
<dbReference type="GO" id="GO:0005737">
    <property type="term" value="C:cytoplasm"/>
    <property type="evidence" value="ECO:0007669"/>
    <property type="project" value="TreeGrafter"/>
</dbReference>
<dbReference type="InterPro" id="IPR005805">
    <property type="entry name" value="Rieske_Fe-S_prot_C"/>
</dbReference>
<accession>A0A3N4Q018</accession>
<keyword evidence="1" id="KW-0001">2Fe-2S</keyword>
<dbReference type="Gene3D" id="2.102.10.10">
    <property type="entry name" value="Rieske [2Fe-2S] iron-sulphur domain"/>
    <property type="match status" value="1"/>
</dbReference>
<dbReference type="PANTHER" id="PTHR13847">
    <property type="entry name" value="SARCOSINE DEHYDROGENASE-RELATED"/>
    <property type="match status" value="1"/>
</dbReference>
<evidence type="ECO:0000256" key="4">
    <source>
        <dbReference type="ARBA" id="ARBA00023014"/>
    </source>
</evidence>
<keyword evidence="2" id="KW-0479">Metal-binding</keyword>
<evidence type="ECO:0000313" key="7">
    <source>
        <dbReference type="EMBL" id="RPE14352.1"/>
    </source>
</evidence>
<dbReference type="Proteomes" id="UP000278351">
    <property type="component" value="Unassembled WGS sequence"/>
</dbReference>
<dbReference type="InterPro" id="IPR036188">
    <property type="entry name" value="FAD/NAD-bd_sf"/>
</dbReference>
<evidence type="ECO:0000256" key="3">
    <source>
        <dbReference type="ARBA" id="ARBA00023004"/>
    </source>
</evidence>
<dbReference type="Pfam" id="PF00355">
    <property type="entry name" value="Rieske"/>
    <property type="match status" value="1"/>
</dbReference>
<dbReference type="GO" id="GO:0051537">
    <property type="term" value="F:2 iron, 2 sulfur cluster binding"/>
    <property type="evidence" value="ECO:0007669"/>
    <property type="project" value="UniProtKB-KW"/>
</dbReference>
<gene>
    <name evidence="7" type="ORF">EGT74_06075</name>
</gene>
<dbReference type="Gene3D" id="3.30.9.10">
    <property type="entry name" value="D-Amino Acid Oxidase, subunit A, domain 2"/>
    <property type="match status" value="1"/>
</dbReference>